<dbReference type="HOGENOM" id="CLU_089876_13_1_10"/>
<organism evidence="4 5">
    <name type="scientific">Weeksella virosa (strain ATCC 43766 / DSM 16922 / JCM 21250 / CCUG 30538 / CDC 9751 / IAM 14551 / NBRC 16016 / NCTC 11634 / CL345/78)</name>
    <dbReference type="NCBI Taxonomy" id="865938"/>
    <lineage>
        <taxon>Bacteria</taxon>
        <taxon>Pseudomonadati</taxon>
        <taxon>Bacteroidota</taxon>
        <taxon>Flavobacteriia</taxon>
        <taxon>Flavobacteriales</taxon>
        <taxon>Weeksellaceae</taxon>
        <taxon>Weeksella</taxon>
    </lineage>
</organism>
<comment type="similarity">
    <text evidence="1">Belongs to the thioesterase PaaI family.</text>
</comment>
<feature type="domain" description="Thioesterase" evidence="3">
    <location>
        <begin position="47"/>
        <end position="124"/>
    </location>
</feature>
<sequence length="138" mass="15257">MSQTLVDQYNKMCENSLISHLQITFTEIGEDYVVAEMPVQPIVYQPFGLLHGGASVVLAESLGSLLSNKLIDNEKFMAVGQNIEAHHLRSKKSGKVKGKAIIIKAGRTSHLVKIEITDEEEKLISYSHLTNAIIPKNL</sequence>
<accession>F0NYI5</accession>
<protein>
    <submittedName>
        <fullName evidence="4">Phenylacetic acid degradation-related protein</fullName>
    </submittedName>
</protein>
<proteinExistence type="inferred from homology"/>
<evidence type="ECO:0000256" key="2">
    <source>
        <dbReference type="ARBA" id="ARBA00022801"/>
    </source>
</evidence>
<dbReference type="Pfam" id="PF03061">
    <property type="entry name" value="4HBT"/>
    <property type="match status" value="1"/>
</dbReference>
<dbReference type="Proteomes" id="UP000008641">
    <property type="component" value="Chromosome"/>
</dbReference>
<keyword evidence="5" id="KW-1185">Reference proteome</keyword>
<dbReference type="STRING" id="865938.Weevi_0386"/>
<evidence type="ECO:0000259" key="3">
    <source>
        <dbReference type="Pfam" id="PF03061"/>
    </source>
</evidence>
<evidence type="ECO:0000256" key="1">
    <source>
        <dbReference type="ARBA" id="ARBA00008324"/>
    </source>
</evidence>
<dbReference type="RefSeq" id="WP_013597497.1">
    <property type="nucleotide sequence ID" value="NC_015144.1"/>
</dbReference>
<dbReference type="OrthoDB" id="9798208at2"/>
<dbReference type="SUPFAM" id="SSF54637">
    <property type="entry name" value="Thioesterase/thiol ester dehydrase-isomerase"/>
    <property type="match status" value="1"/>
</dbReference>
<dbReference type="PANTHER" id="PTHR43240">
    <property type="entry name" value="1,4-DIHYDROXY-2-NAPHTHOYL-COA THIOESTERASE 1"/>
    <property type="match status" value="1"/>
</dbReference>
<dbReference type="Gene3D" id="3.10.129.10">
    <property type="entry name" value="Hotdog Thioesterase"/>
    <property type="match status" value="1"/>
</dbReference>
<dbReference type="InterPro" id="IPR029069">
    <property type="entry name" value="HotDog_dom_sf"/>
</dbReference>
<gene>
    <name evidence="4" type="ordered locus">Weevi_0386</name>
</gene>
<evidence type="ECO:0000313" key="5">
    <source>
        <dbReference type="Proteomes" id="UP000008641"/>
    </source>
</evidence>
<dbReference type="InterPro" id="IPR003736">
    <property type="entry name" value="PAAI_dom"/>
</dbReference>
<dbReference type="EMBL" id="CP002455">
    <property type="protein sequence ID" value="ADX67105.1"/>
    <property type="molecule type" value="Genomic_DNA"/>
</dbReference>
<dbReference type="InterPro" id="IPR006683">
    <property type="entry name" value="Thioestr_dom"/>
</dbReference>
<dbReference type="eggNOG" id="COG2050">
    <property type="taxonomic scope" value="Bacteria"/>
</dbReference>
<dbReference type="CDD" id="cd03443">
    <property type="entry name" value="PaaI_thioesterase"/>
    <property type="match status" value="1"/>
</dbReference>
<reference evidence="5" key="2">
    <citation type="journal article" date="2011" name="Stand. Genomic Sci.">
        <title>Complete genome sequence of Weeksella virosa type strain (9751T).</title>
        <authorList>
            <person name="Lang E."/>
            <person name="Teshima H."/>
            <person name="Lucas S."/>
            <person name="Lapidus A."/>
            <person name="Hammon N."/>
            <person name="Deshpande S."/>
            <person name="Nolan M."/>
            <person name="Cheng J."/>
            <person name="Pitluck S."/>
            <person name="Liolios K."/>
            <person name="Pagani I."/>
            <person name="Mikhailova N."/>
            <person name="Ivanova N."/>
            <person name="Mavromatis K."/>
            <person name="Pati A."/>
            <person name="Tapia R."/>
            <person name="Han C."/>
            <person name="Goodwin L."/>
            <person name="Chen A."/>
            <person name="Palaniappan K."/>
            <person name="Land M."/>
            <person name="Hauser L."/>
            <person name="Chang Y."/>
            <person name="Jeffries C."/>
            <person name="Brambilla E."/>
            <person name="Kopitz M."/>
            <person name="Rohde M."/>
            <person name="Goker M."/>
            <person name="Tindall B."/>
            <person name="Detter J."/>
            <person name="Woyke T."/>
            <person name="Bristow J."/>
            <person name="Eisen J."/>
            <person name="Markowitz V."/>
            <person name="Hugenholtz P."/>
            <person name="Klenk H."/>
            <person name="Kyrpides N."/>
        </authorList>
    </citation>
    <scope>NUCLEOTIDE SEQUENCE [LARGE SCALE GENOMIC DNA]</scope>
    <source>
        <strain evidence="5">ATCC 43766 / DSM 16922 / JCM 21250 / NBRC 16016 / NCTC 11634 / CL345/78</strain>
    </source>
</reference>
<dbReference type="PANTHER" id="PTHR43240:SF5">
    <property type="entry name" value="1,4-DIHYDROXY-2-NAPHTHOYL-COA THIOESTERASE 1"/>
    <property type="match status" value="1"/>
</dbReference>
<name>F0NYI5_WEEVC</name>
<evidence type="ECO:0000313" key="4">
    <source>
        <dbReference type="EMBL" id="ADX67105.1"/>
    </source>
</evidence>
<dbReference type="GO" id="GO:0061522">
    <property type="term" value="F:1,4-dihydroxy-2-naphthoyl-CoA thioesterase activity"/>
    <property type="evidence" value="ECO:0007669"/>
    <property type="project" value="TreeGrafter"/>
</dbReference>
<dbReference type="GO" id="GO:0005829">
    <property type="term" value="C:cytosol"/>
    <property type="evidence" value="ECO:0007669"/>
    <property type="project" value="TreeGrafter"/>
</dbReference>
<dbReference type="AlphaFoldDB" id="F0NYI5"/>
<dbReference type="NCBIfam" id="TIGR00369">
    <property type="entry name" value="unchar_dom_1"/>
    <property type="match status" value="1"/>
</dbReference>
<keyword evidence="2" id="KW-0378">Hydrolase</keyword>
<reference evidence="4 5" key="1">
    <citation type="journal article" date="2011" name="Stand. Genomic Sci.">
        <title>Complete genome sequence of Weeksella virosa type strain (9751).</title>
        <authorList>
            <person name="Lang E."/>
            <person name="Teshima H."/>
            <person name="Lucas S."/>
            <person name="Lapidus A."/>
            <person name="Hammon N."/>
            <person name="Deshpande S."/>
            <person name="Nolan M."/>
            <person name="Cheng J.F."/>
            <person name="Pitluck S."/>
            <person name="Liolios K."/>
            <person name="Pagani I."/>
            <person name="Mikhailova N."/>
            <person name="Ivanova N."/>
            <person name="Mavromatis K."/>
            <person name="Pati A."/>
            <person name="Tapia R."/>
            <person name="Han C."/>
            <person name="Goodwin L."/>
            <person name="Chen A."/>
            <person name="Palaniappan K."/>
            <person name="Land M."/>
            <person name="Hauser L."/>
            <person name="Chang Y.J."/>
            <person name="Jeffries C.D."/>
            <person name="Brambilla E.M."/>
            <person name="Kopitz M."/>
            <person name="Rohde M."/>
            <person name="Goker M."/>
            <person name="Tindall B.J."/>
            <person name="Detter J.C."/>
            <person name="Woyke T."/>
            <person name="Bristow J."/>
            <person name="Eisen J.A."/>
            <person name="Markowitz V."/>
            <person name="Hugenholtz P."/>
            <person name="Klenk H.P."/>
            <person name="Kyrpides N.C."/>
        </authorList>
    </citation>
    <scope>NUCLEOTIDE SEQUENCE [LARGE SCALE GENOMIC DNA]</scope>
    <source>
        <strain evidence="5">ATCC 43766 / DSM 16922 / JCM 21250 / NBRC 16016 / NCTC 11634 / CL345/78</strain>
    </source>
</reference>
<dbReference type="KEGG" id="wvi:Weevi_0386"/>